<evidence type="ECO:0000313" key="4">
    <source>
        <dbReference type="EMBL" id="KAF2731142.1"/>
    </source>
</evidence>
<keyword evidence="1" id="KW-0805">Transcription regulation</keyword>
<dbReference type="GO" id="GO:0097550">
    <property type="term" value="C:transcription preinitiation complex"/>
    <property type="evidence" value="ECO:0007669"/>
    <property type="project" value="TreeGrafter"/>
</dbReference>
<dbReference type="InterPro" id="IPR000812">
    <property type="entry name" value="TFIIB"/>
</dbReference>
<keyword evidence="5" id="KW-1185">Reference proteome</keyword>
<sequence length="296" mass="32786">MPQTLAGTEEQEGKEDRRHFLHLYRTVWNDVDDDYSRIGAAADPLSHGSQLSTGVGTNTGGGLQATAASRAIGRANNHNTEADKVSSKLKNAYARADKICESLNIPKDVADFGKLLRLPTPRVREIHSVNRTLEEFERVTQLPLKKGMVKTLGMIKALCDPENQKKTGSGAMEMSASGMMKASEGYEPTSRSCSVLAERICNTLGMSQRAGDYVKRVSEKIHEMGLLVGRNPSTIAGAIVYFVSQYNDDNRTLEQVSEVADMRKLAINRSYTEIYKFRDRMVEDGWQGDLSNIHLL</sequence>
<dbReference type="PRINTS" id="PR00685">
    <property type="entry name" value="TIFACTORIIB"/>
</dbReference>
<dbReference type="Gene3D" id="1.10.472.10">
    <property type="entry name" value="Cyclin-like"/>
    <property type="match status" value="1"/>
</dbReference>
<keyword evidence="2" id="KW-0804">Transcription</keyword>
<name>A0A9P4UWK2_9PLEO</name>
<dbReference type="Proteomes" id="UP000799444">
    <property type="component" value="Unassembled WGS sequence"/>
</dbReference>
<accession>A0A9P4UWK2</accession>
<feature type="domain" description="Transcription factor TFIIB cyclin-like" evidence="3">
    <location>
        <begin position="198"/>
        <end position="276"/>
    </location>
</feature>
<dbReference type="SUPFAM" id="SSF47954">
    <property type="entry name" value="Cyclin-like"/>
    <property type="match status" value="1"/>
</dbReference>
<evidence type="ECO:0000256" key="1">
    <source>
        <dbReference type="ARBA" id="ARBA00023015"/>
    </source>
</evidence>
<evidence type="ECO:0000259" key="3">
    <source>
        <dbReference type="Pfam" id="PF00382"/>
    </source>
</evidence>
<reference evidence="4" key="1">
    <citation type="journal article" date="2020" name="Stud. Mycol.">
        <title>101 Dothideomycetes genomes: a test case for predicting lifestyles and emergence of pathogens.</title>
        <authorList>
            <person name="Haridas S."/>
            <person name="Albert R."/>
            <person name="Binder M."/>
            <person name="Bloem J."/>
            <person name="Labutti K."/>
            <person name="Salamov A."/>
            <person name="Andreopoulos B."/>
            <person name="Baker S."/>
            <person name="Barry K."/>
            <person name="Bills G."/>
            <person name="Bluhm B."/>
            <person name="Cannon C."/>
            <person name="Castanera R."/>
            <person name="Culley D."/>
            <person name="Daum C."/>
            <person name="Ezra D."/>
            <person name="Gonzalez J."/>
            <person name="Henrissat B."/>
            <person name="Kuo A."/>
            <person name="Liang C."/>
            <person name="Lipzen A."/>
            <person name="Lutzoni F."/>
            <person name="Magnuson J."/>
            <person name="Mondo S."/>
            <person name="Nolan M."/>
            <person name="Ohm R."/>
            <person name="Pangilinan J."/>
            <person name="Park H.-J."/>
            <person name="Ramirez L."/>
            <person name="Alfaro M."/>
            <person name="Sun H."/>
            <person name="Tritt A."/>
            <person name="Yoshinaga Y."/>
            <person name="Zwiers L.-H."/>
            <person name="Turgeon B."/>
            <person name="Goodwin S."/>
            <person name="Spatafora J."/>
            <person name="Crous P."/>
            <person name="Grigoriev I."/>
        </authorList>
    </citation>
    <scope>NUCLEOTIDE SEQUENCE</scope>
    <source>
        <strain evidence="4">CBS 125425</strain>
    </source>
</reference>
<dbReference type="AlphaFoldDB" id="A0A9P4UWK2"/>
<dbReference type="GO" id="GO:0005634">
    <property type="term" value="C:nucleus"/>
    <property type="evidence" value="ECO:0007669"/>
    <property type="project" value="TreeGrafter"/>
</dbReference>
<dbReference type="PANTHER" id="PTHR11618">
    <property type="entry name" value="TRANSCRIPTION INITIATION FACTOR IIB-RELATED"/>
    <property type="match status" value="1"/>
</dbReference>
<dbReference type="Pfam" id="PF00382">
    <property type="entry name" value="TFIIB"/>
    <property type="match status" value="1"/>
</dbReference>
<dbReference type="Gene3D" id="1.10.472.170">
    <property type="match status" value="1"/>
</dbReference>
<dbReference type="PANTHER" id="PTHR11618:SF13">
    <property type="entry name" value="TRANSCRIPTION INITIATION FACTOR IIB"/>
    <property type="match status" value="1"/>
</dbReference>
<dbReference type="InterPro" id="IPR036915">
    <property type="entry name" value="Cyclin-like_sf"/>
</dbReference>
<dbReference type="GO" id="GO:0017025">
    <property type="term" value="F:TBP-class protein binding"/>
    <property type="evidence" value="ECO:0007669"/>
    <property type="project" value="InterPro"/>
</dbReference>
<organism evidence="4 5">
    <name type="scientific">Polyplosphaeria fusca</name>
    <dbReference type="NCBI Taxonomy" id="682080"/>
    <lineage>
        <taxon>Eukaryota</taxon>
        <taxon>Fungi</taxon>
        <taxon>Dikarya</taxon>
        <taxon>Ascomycota</taxon>
        <taxon>Pezizomycotina</taxon>
        <taxon>Dothideomycetes</taxon>
        <taxon>Pleosporomycetidae</taxon>
        <taxon>Pleosporales</taxon>
        <taxon>Tetraplosphaeriaceae</taxon>
        <taxon>Polyplosphaeria</taxon>
    </lineage>
</organism>
<dbReference type="EMBL" id="ML996202">
    <property type="protein sequence ID" value="KAF2731142.1"/>
    <property type="molecule type" value="Genomic_DNA"/>
</dbReference>
<dbReference type="GO" id="GO:0070897">
    <property type="term" value="P:transcription preinitiation complex assembly"/>
    <property type="evidence" value="ECO:0007669"/>
    <property type="project" value="InterPro"/>
</dbReference>
<proteinExistence type="predicted"/>
<gene>
    <name evidence="4" type="ORF">EJ04DRAFT_567142</name>
</gene>
<comment type="caution">
    <text evidence="4">The sequence shown here is derived from an EMBL/GenBank/DDBJ whole genome shotgun (WGS) entry which is preliminary data.</text>
</comment>
<dbReference type="InterPro" id="IPR013150">
    <property type="entry name" value="TFIIB_cyclin"/>
</dbReference>
<dbReference type="OrthoDB" id="25790at2759"/>
<evidence type="ECO:0000313" key="5">
    <source>
        <dbReference type="Proteomes" id="UP000799444"/>
    </source>
</evidence>
<evidence type="ECO:0000256" key="2">
    <source>
        <dbReference type="ARBA" id="ARBA00023163"/>
    </source>
</evidence>
<protein>
    <recommendedName>
        <fullName evidence="3">Transcription factor TFIIB cyclin-like domain-containing protein</fullName>
    </recommendedName>
</protein>